<evidence type="ECO:0000256" key="2">
    <source>
        <dbReference type="SAM" id="MobiDB-lite"/>
    </source>
</evidence>
<gene>
    <name evidence="5" type="ORF">DM860_010865</name>
</gene>
<dbReference type="GO" id="GO:0090158">
    <property type="term" value="P:endoplasmic reticulum membrane organization"/>
    <property type="evidence" value="ECO:0007669"/>
    <property type="project" value="TreeGrafter"/>
</dbReference>
<dbReference type="GO" id="GO:0061817">
    <property type="term" value="P:endoplasmic reticulum-plasma membrane tethering"/>
    <property type="evidence" value="ECO:0007669"/>
    <property type="project" value="TreeGrafter"/>
</dbReference>
<feature type="domain" description="MSP" evidence="4">
    <location>
        <begin position="7"/>
        <end position="128"/>
    </location>
</feature>
<dbReference type="AlphaFoldDB" id="A0A328E4D8"/>
<evidence type="ECO:0000313" key="5">
    <source>
        <dbReference type="EMBL" id="RAL51363.1"/>
    </source>
</evidence>
<feature type="transmembrane region" description="Helical" evidence="3">
    <location>
        <begin position="202"/>
        <end position="221"/>
    </location>
</feature>
<dbReference type="PIRSF" id="PIRSF019693">
    <property type="entry name" value="VAMP-associated"/>
    <property type="match status" value="1"/>
</dbReference>
<dbReference type="Pfam" id="PF00635">
    <property type="entry name" value="Motile_Sperm"/>
    <property type="match status" value="1"/>
</dbReference>
<dbReference type="InterPro" id="IPR013783">
    <property type="entry name" value="Ig-like_fold"/>
</dbReference>
<dbReference type="Proteomes" id="UP000249390">
    <property type="component" value="Unassembled WGS sequence"/>
</dbReference>
<dbReference type="GO" id="GO:0005886">
    <property type="term" value="C:plasma membrane"/>
    <property type="evidence" value="ECO:0007669"/>
    <property type="project" value="TreeGrafter"/>
</dbReference>
<accession>A0A328E4D8</accession>
<dbReference type="PROSITE" id="PS50202">
    <property type="entry name" value="MSP"/>
    <property type="match status" value="1"/>
</dbReference>
<sequence length="224" mass="25923">MMNSENEVLIIDHFELKFPFELRKPISCSFELLNRTDNQAAFKVKTTNPRKYTVRPNNGIVLPRSRCNVTVTMQAQSETPMDMQCKDKFLVQCVFTHPGATTKDISQEMFHKEKGKYVQESKLTVVYVSPPRPPSPVPEEPEELNSPITSEPEKLSHNENTAPRLQILKLIEERDAIIQQNGKLRRELEFLRRRGPEKRAKFPTLYYMLIGLIGILMGYFLGRL</sequence>
<dbReference type="InterPro" id="IPR000535">
    <property type="entry name" value="MSP_dom"/>
</dbReference>
<comment type="similarity">
    <text evidence="1">Belongs to the VAMP-associated protein (VAP) (TC 9.B.17) family.</text>
</comment>
<protein>
    <recommendedName>
        <fullName evidence="4">MSP domain-containing protein</fullName>
    </recommendedName>
</protein>
<reference evidence="5 6" key="1">
    <citation type="submission" date="2018-06" db="EMBL/GenBank/DDBJ databases">
        <title>The Genome of Cuscuta australis (Dodder) Provides Insight into the Evolution of Plant Parasitism.</title>
        <authorList>
            <person name="Liu H."/>
        </authorList>
    </citation>
    <scope>NUCLEOTIDE SEQUENCE [LARGE SCALE GENOMIC DNA]</scope>
    <source>
        <strain evidence="6">cv. Yunnan</strain>
        <tissue evidence="5">Vines</tissue>
    </source>
</reference>
<comment type="caution">
    <text evidence="5">The sequence shown here is derived from an EMBL/GenBank/DDBJ whole genome shotgun (WGS) entry which is preliminary data.</text>
</comment>
<organism evidence="5 6">
    <name type="scientific">Cuscuta australis</name>
    <dbReference type="NCBI Taxonomy" id="267555"/>
    <lineage>
        <taxon>Eukaryota</taxon>
        <taxon>Viridiplantae</taxon>
        <taxon>Streptophyta</taxon>
        <taxon>Embryophyta</taxon>
        <taxon>Tracheophyta</taxon>
        <taxon>Spermatophyta</taxon>
        <taxon>Magnoliopsida</taxon>
        <taxon>eudicotyledons</taxon>
        <taxon>Gunneridae</taxon>
        <taxon>Pentapetalae</taxon>
        <taxon>asterids</taxon>
        <taxon>lamiids</taxon>
        <taxon>Solanales</taxon>
        <taxon>Convolvulaceae</taxon>
        <taxon>Cuscuteae</taxon>
        <taxon>Cuscuta</taxon>
        <taxon>Cuscuta subgen. Grammica</taxon>
        <taxon>Cuscuta sect. Cleistogrammica</taxon>
    </lineage>
</organism>
<dbReference type="EMBL" id="NQVE01000050">
    <property type="protein sequence ID" value="RAL51363.1"/>
    <property type="molecule type" value="Genomic_DNA"/>
</dbReference>
<dbReference type="Gene3D" id="2.60.40.10">
    <property type="entry name" value="Immunoglobulins"/>
    <property type="match status" value="1"/>
</dbReference>
<keyword evidence="3" id="KW-0472">Membrane</keyword>
<evidence type="ECO:0000256" key="3">
    <source>
        <dbReference type="SAM" id="Phobius"/>
    </source>
</evidence>
<dbReference type="InterPro" id="IPR016763">
    <property type="entry name" value="VAP"/>
</dbReference>
<proteinExistence type="inferred from homology"/>
<feature type="region of interest" description="Disordered" evidence="2">
    <location>
        <begin position="129"/>
        <end position="158"/>
    </location>
</feature>
<dbReference type="InterPro" id="IPR008962">
    <property type="entry name" value="PapD-like_sf"/>
</dbReference>
<keyword evidence="6" id="KW-1185">Reference proteome</keyword>
<dbReference type="SUPFAM" id="SSF49354">
    <property type="entry name" value="PapD-like"/>
    <property type="match status" value="1"/>
</dbReference>
<dbReference type="GO" id="GO:0005789">
    <property type="term" value="C:endoplasmic reticulum membrane"/>
    <property type="evidence" value="ECO:0007669"/>
    <property type="project" value="InterPro"/>
</dbReference>
<evidence type="ECO:0000256" key="1">
    <source>
        <dbReference type="ARBA" id="ARBA00008932"/>
    </source>
</evidence>
<name>A0A328E4D8_9ASTE</name>
<evidence type="ECO:0000259" key="4">
    <source>
        <dbReference type="PROSITE" id="PS50202"/>
    </source>
</evidence>
<keyword evidence="3" id="KW-0812">Transmembrane</keyword>
<evidence type="ECO:0000313" key="6">
    <source>
        <dbReference type="Proteomes" id="UP000249390"/>
    </source>
</evidence>
<dbReference type="PANTHER" id="PTHR10809:SF163">
    <property type="entry name" value="VESICLE-ASSOCIATED PROTEIN 1-2-LIKE ISOFORM X1"/>
    <property type="match status" value="1"/>
</dbReference>
<keyword evidence="3" id="KW-1133">Transmembrane helix</keyword>
<dbReference type="FunFam" id="2.60.40.10:FF:000813">
    <property type="entry name" value="Vesicle-associated protein 1-1"/>
    <property type="match status" value="1"/>
</dbReference>
<dbReference type="PANTHER" id="PTHR10809">
    <property type="entry name" value="VESICLE-ASSOCIATED MEMBRANE PROTEIN-ASSOCIATED PROTEIN"/>
    <property type="match status" value="1"/>
</dbReference>